<feature type="transmembrane region" description="Helical" evidence="1">
    <location>
        <begin position="467"/>
        <end position="485"/>
    </location>
</feature>
<feature type="transmembrane region" description="Helical" evidence="1">
    <location>
        <begin position="296"/>
        <end position="315"/>
    </location>
</feature>
<feature type="transmembrane region" description="Helical" evidence="1">
    <location>
        <begin position="96"/>
        <end position="116"/>
    </location>
</feature>
<feature type="transmembrane region" description="Helical" evidence="1">
    <location>
        <begin position="352"/>
        <end position="370"/>
    </location>
</feature>
<sequence length="788" mass="88459">MIDLLAMIIVVELLGLACLPLTTTVFRNLPDRGWAFSKGLAVAVLTFGAWFPLMVLRFLPFTQGFLVGVVLLLLACNVPGFVRMRHTLTQLIKTQWRYIVVSEIVFVGMVLLLGYIRSYGPNIYSFEMFMDGGFLASIMRSEHLPPRDVWYAGYAINYYYYGHFTVAVLAKLLGQTASIAFNTGFCLLFGLCASNLFGVTSNIVAWAKVLRLRKSAELSGEDTSQIVPPLWQAVPYGGASLLFGLILGNMAATWQWWKDSRAGTLYDWFAPSRVINKTIDEFPAFSYLLSDFHAHVLTYSFTFLAIGMALNLLFASAEKGLDLFGRGWGRILTIVVIALVLGSLFIMNGWDYPTYMGLTIVCIALQQWLAHEKRWSWVLVADVFVGAGILIALSFLLFLPFYFNFVSPSQGIGIVPVGERSPLEQELLIFGLFAFVFLSLLACSLYRVIGQRVAQQGMNEPTRDWRPLWIVLGGILAIWLLAVLIVVDLRTFLIAIMLVAVAVYLIVKLVEDRAYAFTLLLGALALLLIAGCEVVYLRDVFADSYPRMNSVFKFYFQAWGLLAIASGAGLFFIVEIFARQVKQGQGTSWMFIGAKYVWSLGLLALIMAGLAYPLSAPYARYVQNQPLTGQRYLQNTFSLDGLEYLKNSTDPGERGDYEAIRWINTHISGTPGIIEAIGDDYSRYARVSALTGLPTPMGWIGHEYQWRVNWLRNPVNSADFQRRQNDVSSIYTTADAAQIKELMNHYQAEYLYVGDLERTAYGNADLTRFRNFMQVVYQADGVTIYKVK</sequence>
<dbReference type="Pfam" id="PF10060">
    <property type="entry name" value="DUF2298"/>
    <property type="match status" value="1"/>
</dbReference>
<feature type="transmembrane region" description="Helical" evidence="1">
    <location>
        <begin position="589"/>
        <end position="614"/>
    </location>
</feature>
<dbReference type="RefSeq" id="WP_220192382.1">
    <property type="nucleotide sequence ID" value="NZ_BNJF01000001.1"/>
</dbReference>
<evidence type="ECO:0000313" key="3">
    <source>
        <dbReference type="Proteomes" id="UP000612362"/>
    </source>
</evidence>
<dbReference type="AlphaFoldDB" id="A0A8J3HSI9"/>
<feature type="transmembrane region" description="Helical" evidence="1">
    <location>
        <begin position="491"/>
        <end position="507"/>
    </location>
</feature>
<reference evidence="2" key="1">
    <citation type="submission" date="2020-10" db="EMBL/GenBank/DDBJ databases">
        <title>Taxonomic study of unclassified bacteria belonging to the class Ktedonobacteria.</title>
        <authorList>
            <person name="Yabe S."/>
            <person name="Wang C.M."/>
            <person name="Zheng Y."/>
            <person name="Sakai Y."/>
            <person name="Cavaletti L."/>
            <person name="Monciardini P."/>
            <person name="Donadio S."/>
        </authorList>
    </citation>
    <scope>NUCLEOTIDE SEQUENCE</scope>
    <source>
        <strain evidence="2">SOSP1-1</strain>
    </source>
</reference>
<gene>
    <name evidence="2" type="ORF">KSX_10470</name>
</gene>
<evidence type="ECO:0000313" key="2">
    <source>
        <dbReference type="EMBL" id="GHO42884.1"/>
    </source>
</evidence>
<feature type="transmembrane region" description="Helical" evidence="1">
    <location>
        <begin position="514"/>
        <end position="536"/>
    </location>
</feature>
<feature type="transmembrane region" description="Helical" evidence="1">
    <location>
        <begin position="39"/>
        <end position="59"/>
    </location>
</feature>
<keyword evidence="1" id="KW-1133">Transmembrane helix</keyword>
<proteinExistence type="predicted"/>
<feature type="transmembrane region" description="Helical" evidence="1">
    <location>
        <begin position="179"/>
        <end position="205"/>
    </location>
</feature>
<evidence type="ECO:0008006" key="4">
    <source>
        <dbReference type="Google" id="ProtNLM"/>
    </source>
</evidence>
<feature type="transmembrane region" description="Helical" evidence="1">
    <location>
        <begin position="556"/>
        <end position="577"/>
    </location>
</feature>
<feature type="transmembrane region" description="Helical" evidence="1">
    <location>
        <begin position="327"/>
        <end position="346"/>
    </location>
</feature>
<comment type="caution">
    <text evidence="2">The sequence shown here is derived from an EMBL/GenBank/DDBJ whole genome shotgun (WGS) entry which is preliminary data.</text>
</comment>
<protein>
    <recommendedName>
        <fullName evidence="4">Chlor_Arch_YYY domain-containing protein</fullName>
    </recommendedName>
</protein>
<dbReference type="PANTHER" id="PTHR10790">
    <property type="entry name" value="TPR-DOMAIN CONTAINING PROTEIN"/>
    <property type="match status" value="1"/>
</dbReference>
<feature type="transmembrane region" description="Helical" evidence="1">
    <location>
        <begin position="65"/>
        <end position="84"/>
    </location>
</feature>
<feature type="transmembrane region" description="Helical" evidence="1">
    <location>
        <begin position="6"/>
        <end position="27"/>
    </location>
</feature>
<keyword evidence="3" id="KW-1185">Reference proteome</keyword>
<dbReference type="EMBL" id="BNJF01000001">
    <property type="protein sequence ID" value="GHO42884.1"/>
    <property type="molecule type" value="Genomic_DNA"/>
</dbReference>
<dbReference type="NCBIfam" id="TIGR03662">
    <property type="entry name" value="Chlor_Arch_YYY"/>
    <property type="match status" value="1"/>
</dbReference>
<keyword evidence="1" id="KW-0812">Transmembrane</keyword>
<dbReference type="InterPro" id="IPR018746">
    <property type="entry name" value="DUF2298"/>
</dbReference>
<dbReference type="Proteomes" id="UP000612362">
    <property type="component" value="Unassembled WGS sequence"/>
</dbReference>
<feature type="transmembrane region" description="Helical" evidence="1">
    <location>
        <begin position="377"/>
        <end position="403"/>
    </location>
</feature>
<name>A0A8J3HSI9_9CHLR</name>
<feature type="transmembrane region" description="Helical" evidence="1">
    <location>
        <begin position="151"/>
        <end position="173"/>
    </location>
</feature>
<organism evidence="2 3">
    <name type="scientific">Ktedonospora formicarum</name>
    <dbReference type="NCBI Taxonomy" id="2778364"/>
    <lineage>
        <taxon>Bacteria</taxon>
        <taxon>Bacillati</taxon>
        <taxon>Chloroflexota</taxon>
        <taxon>Ktedonobacteria</taxon>
        <taxon>Ktedonobacterales</taxon>
        <taxon>Ktedonobacteraceae</taxon>
        <taxon>Ktedonospora</taxon>
    </lineage>
</organism>
<accession>A0A8J3HSI9</accession>
<keyword evidence="1" id="KW-0472">Membrane</keyword>
<feature type="transmembrane region" description="Helical" evidence="1">
    <location>
        <begin position="427"/>
        <end position="446"/>
    </location>
</feature>
<dbReference type="PANTHER" id="PTHR10790:SF51">
    <property type="entry name" value="TETRATRICOPEPTIDE REPEAT PROTEIN"/>
    <property type="match status" value="1"/>
</dbReference>
<evidence type="ECO:0000256" key="1">
    <source>
        <dbReference type="SAM" id="Phobius"/>
    </source>
</evidence>